<dbReference type="CDD" id="cd02440">
    <property type="entry name" value="AdoMet_MTases"/>
    <property type="match status" value="1"/>
</dbReference>
<feature type="binding site" evidence="10">
    <location>
        <position position="212"/>
    </location>
    <ligand>
        <name>S-adenosyl-L-methionine</name>
        <dbReference type="ChEBI" id="CHEBI:59789"/>
    </ligand>
</feature>
<dbReference type="NCBIfam" id="TIGR02085">
    <property type="entry name" value="meth_trns_rumB"/>
    <property type="match status" value="1"/>
</dbReference>
<feature type="active site" description="Nucleophile" evidence="10">
    <location>
        <position position="334"/>
    </location>
</feature>
<feature type="active site" evidence="11">
    <location>
        <position position="334"/>
    </location>
</feature>
<dbReference type="InterPro" id="IPR030390">
    <property type="entry name" value="MeTrfase_TrmA_AS"/>
</dbReference>
<dbReference type="Proteomes" id="UP000253740">
    <property type="component" value="Unassembled WGS sequence"/>
</dbReference>
<dbReference type="Pfam" id="PF05958">
    <property type="entry name" value="tRNA_U5-meth_tr"/>
    <property type="match status" value="1"/>
</dbReference>
<evidence type="ECO:0000256" key="7">
    <source>
        <dbReference type="ARBA" id="ARBA00023004"/>
    </source>
</evidence>
<dbReference type="PANTHER" id="PTHR11061">
    <property type="entry name" value="RNA M5U METHYLTRANSFERASE"/>
    <property type="match status" value="1"/>
</dbReference>
<dbReference type="OrthoDB" id="9804590at2"/>
<accession>A0A0K8QKN4</accession>
<dbReference type="STRING" id="1475481.GCA_000953855_00807"/>
<dbReference type="PANTHER" id="PTHR11061:SF30">
    <property type="entry name" value="TRNA (URACIL(54)-C(5))-METHYLTRANSFERASE"/>
    <property type="match status" value="1"/>
</dbReference>
<dbReference type="InterPro" id="IPR030391">
    <property type="entry name" value="MeTrfase_TrmA_CS"/>
</dbReference>
<keyword evidence="5 10" id="KW-0949">S-adenosyl-L-methionine</keyword>
<keyword evidence="2" id="KW-0698">rRNA processing</keyword>
<evidence type="ECO:0000256" key="8">
    <source>
        <dbReference type="ARBA" id="ARBA00023014"/>
    </source>
</evidence>
<dbReference type="Gene3D" id="2.40.50.1070">
    <property type="match status" value="1"/>
</dbReference>
<keyword evidence="1" id="KW-0004">4Fe-4S</keyword>
<evidence type="ECO:0000313" key="13">
    <source>
        <dbReference type="Proteomes" id="UP000253740"/>
    </source>
</evidence>
<organism evidence="12">
    <name type="scientific">Mizugakiibacter sediminis</name>
    <dbReference type="NCBI Taxonomy" id="1475481"/>
    <lineage>
        <taxon>Bacteria</taxon>
        <taxon>Pseudomonadati</taxon>
        <taxon>Pseudomonadota</taxon>
        <taxon>Gammaproteobacteria</taxon>
        <taxon>Lysobacterales</taxon>
        <taxon>Rhodanobacteraceae</taxon>
        <taxon>Mizugakiibacter</taxon>
    </lineage>
</organism>
<dbReference type="PROSITE" id="PS01231">
    <property type="entry name" value="TRMA_2"/>
    <property type="match status" value="1"/>
</dbReference>
<dbReference type="PROSITE" id="PS01230">
    <property type="entry name" value="TRMA_1"/>
    <property type="match status" value="1"/>
</dbReference>
<reference evidence="12" key="1">
    <citation type="submission" date="2015-08" db="EMBL/GenBank/DDBJ databases">
        <title>Complete DNA Sequence of Pseudomonas syringae pv. actinidiae, the Causal Agent of Kiwifruit Canker Disease.</title>
        <authorList>
            <person name="Rikkerink E.H.A."/>
            <person name="Fineran P.C."/>
        </authorList>
    </citation>
    <scope>NUCLEOTIDE SEQUENCE</scope>
    <source>
        <strain evidence="12">SkMP5</strain>
    </source>
</reference>
<evidence type="ECO:0000256" key="1">
    <source>
        <dbReference type="ARBA" id="ARBA00022485"/>
    </source>
</evidence>
<dbReference type="InterPro" id="IPR011825">
    <property type="entry name" value="23SrRNA_MeTrfase_RlmC"/>
</dbReference>
<evidence type="ECO:0000256" key="3">
    <source>
        <dbReference type="ARBA" id="ARBA00022603"/>
    </source>
</evidence>
<keyword evidence="4 10" id="KW-0808">Transferase</keyword>
<dbReference type="NCBIfam" id="NF002909">
    <property type="entry name" value="PRK03522.2-1"/>
    <property type="match status" value="1"/>
</dbReference>
<dbReference type="GO" id="GO:0070041">
    <property type="term" value="F:rRNA (uridine-C5-)-methyltransferase activity"/>
    <property type="evidence" value="ECO:0007669"/>
    <property type="project" value="TreeGrafter"/>
</dbReference>
<dbReference type="Gene3D" id="3.40.50.150">
    <property type="entry name" value="Vaccinia Virus protein VP39"/>
    <property type="match status" value="1"/>
</dbReference>
<gene>
    <name evidence="12" type="ORF">MBSD_n0795</name>
</gene>
<dbReference type="PROSITE" id="PS51687">
    <property type="entry name" value="SAM_MT_RNA_M5U"/>
    <property type="match status" value="1"/>
</dbReference>
<dbReference type="SUPFAM" id="SSF53335">
    <property type="entry name" value="S-adenosyl-L-methionine-dependent methyltransferases"/>
    <property type="match status" value="1"/>
</dbReference>
<sequence>MHCAYHAAGRCRSCTRLDMPYADQLAAKDRHCRSLPAAHADVVWLPPVASPEAGFRNKAKMVVGGSVDAPRLGILDAAGGAVDLSACPLYPAALQAAFAPVKAFIGAARIAPYDVAQRRGELKHVLATLARDSGALMLRFVLRSREPLARMRRHLPGLLAALPALRAVSANLQPVHQAVLEGDEEIALTAQQHLTMRVDGLPLHLRPRSFFQTNDAVAAALYRQAHEWARELAPAEVWDLYCGVGGFALRCADGARAVVGVETSAEAVASAERSRDELGLAHVRFVAADATAFALGAARAPDLAVVNPPRRGLDSALCAWLDASPVRAVIYSSCNAETLARDLARMPRLRLARARVLDMFPHTAHYEAVTLLVRA</sequence>
<dbReference type="GO" id="GO:0070475">
    <property type="term" value="P:rRNA base methylation"/>
    <property type="evidence" value="ECO:0007669"/>
    <property type="project" value="TreeGrafter"/>
</dbReference>
<evidence type="ECO:0000256" key="4">
    <source>
        <dbReference type="ARBA" id="ARBA00022679"/>
    </source>
</evidence>
<keyword evidence="3 10" id="KW-0489">Methyltransferase</keyword>
<name>A0A0K8QKN4_9GAMM</name>
<dbReference type="InterPro" id="IPR029063">
    <property type="entry name" value="SAM-dependent_MTases_sf"/>
</dbReference>
<evidence type="ECO:0000313" key="12">
    <source>
        <dbReference type="EMBL" id="GAP65505.1"/>
    </source>
</evidence>
<evidence type="ECO:0000256" key="6">
    <source>
        <dbReference type="ARBA" id="ARBA00022723"/>
    </source>
</evidence>
<keyword evidence="7" id="KW-0408">Iron</keyword>
<dbReference type="AlphaFoldDB" id="A0A0K8QKN4"/>
<evidence type="ECO:0000256" key="5">
    <source>
        <dbReference type="ARBA" id="ARBA00022691"/>
    </source>
</evidence>
<dbReference type="GO" id="GO:0046872">
    <property type="term" value="F:metal ion binding"/>
    <property type="evidence" value="ECO:0007669"/>
    <property type="project" value="UniProtKB-KW"/>
</dbReference>
<dbReference type="EMBL" id="DF970161">
    <property type="protein sequence ID" value="GAP65505.1"/>
    <property type="molecule type" value="Genomic_DNA"/>
</dbReference>
<evidence type="ECO:0000256" key="10">
    <source>
        <dbReference type="PROSITE-ProRule" id="PRU01024"/>
    </source>
</evidence>
<feature type="binding site" evidence="10">
    <location>
        <position position="307"/>
    </location>
    <ligand>
        <name>S-adenosyl-L-methionine</name>
        <dbReference type="ChEBI" id="CHEBI:59789"/>
    </ligand>
</feature>
<dbReference type="EC" id="2.1.1.189" evidence="9"/>
<comment type="similarity">
    <text evidence="10">Belongs to the class I-like SAM-binding methyltransferase superfamily. RNA M5U methyltransferase family.</text>
</comment>
<keyword evidence="8" id="KW-0411">Iron-sulfur</keyword>
<evidence type="ECO:0000256" key="9">
    <source>
        <dbReference type="NCBIfam" id="TIGR02085"/>
    </source>
</evidence>
<keyword evidence="13" id="KW-1185">Reference proteome</keyword>
<feature type="binding site" evidence="10">
    <location>
        <position position="262"/>
    </location>
    <ligand>
        <name>S-adenosyl-L-methionine</name>
        <dbReference type="ChEBI" id="CHEBI:59789"/>
    </ligand>
</feature>
<dbReference type="InterPro" id="IPR010280">
    <property type="entry name" value="U5_MeTrfase_fam"/>
</dbReference>
<evidence type="ECO:0000256" key="11">
    <source>
        <dbReference type="PROSITE-ProRule" id="PRU10015"/>
    </source>
</evidence>
<evidence type="ECO:0000256" key="2">
    <source>
        <dbReference type="ARBA" id="ARBA00022552"/>
    </source>
</evidence>
<keyword evidence="6" id="KW-0479">Metal-binding</keyword>
<dbReference type="GO" id="GO:0051539">
    <property type="term" value="F:4 iron, 4 sulfur cluster binding"/>
    <property type="evidence" value="ECO:0007669"/>
    <property type="project" value="UniProtKB-KW"/>
</dbReference>
<proteinExistence type="inferred from homology"/>
<protein>
    <recommendedName>
        <fullName evidence="9">23S rRNA (uracil(747)-C(5))-methyltransferase RlmC</fullName>
        <ecNumber evidence="9">2.1.1.189</ecNumber>
    </recommendedName>
</protein>
<feature type="binding site" evidence="10">
    <location>
        <position position="241"/>
    </location>
    <ligand>
        <name>S-adenosyl-L-methionine</name>
        <dbReference type="ChEBI" id="CHEBI:59789"/>
    </ligand>
</feature>